<proteinExistence type="predicted"/>
<name>A0AAN6SLE3_9PEZI</name>
<organism evidence="1 2">
    <name type="scientific">Parachaetomium inaequale</name>
    <dbReference type="NCBI Taxonomy" id="2588326"/>
    <lineage>
        <taxon>Eukaryota</taxon>
        <taxon>Fungi</taxon>
        <taxon>Dikarya</taxon>
        <taxon>Ascomycota</taxon>
        <taxon>Pezizomycotina</taxon>
        <taxon>Sordariomycetes</taxon>
        <taxon>Sordariomycetidae</taxon>
        <taxon>Sordariales</taxon>
        <taxon>Chaetomiaceae</taxon>
        <taxon>Parachaetomium</taxon>
    </lineage>
</organism>
<dbReference type="EMBL" id="MU854746">
    <property type="protein sequence ID" value="KAK4031617.1"/>
    <property type="molecule type" value="Genomic_DNA"/>
</dbReference>
<sequence length="357" mass="41286">MPCIDCTNAKYWDRSPFGSAQSHAETHHPDWRIRYLVVHPRDSAIFGLLHACRESRGFWLTHYHRVPRYIDIRKQFVPMKPRDSEIQGPYNIRFDIPFHSDLIDRDPDPMFRTWDAFLGLDYHLIQHVGLRTWDLILEFAAAMHEIWPPALPSLGSVSLITLGPDPGLKGRSRPGWVQMGPRVPQRAFDFELRDISATQLERHPLFRDRIISKYGTTGPPEAPVRDLVLLAKAWLWHIANRELEGPWNCMIGARPDYMTVVPRWHRCPIYDGSQPCIPHTRQEILDWEPPYELTAKFFCERSWLADLESVGVFDDDRTGAGDFAAFFRLRDEEVDRPALFVAKAIVDGILDGTVTPK</sequence>
<reference evidence="2" key="1">
    <citation type="journal article" date="2023" name="Mol. Phylogenet. Evol.">
        <title>Genome-scale phylogeny and comparative genomics of the fungal order Sordariales.</title>
        <authorList>
            <person name="Hensen N."/>
            <person name="Bonometti L."/>
            <person name="Westerberg I."/>
            <person name="Brannstrom I.O."/>
            <person name="Guillou S."/>
            <person name="Cros-Aarteil S."/>
            <person name="Calhoun S."/>
            <person name="Haridas S."/>
            <person name="Kuo A."/>
            <person name="Mondo S."/>
            <person name="Pangilinan J."/>
            <person name="Riley R."/>
            <person name="LaButti K."/>
            <person name="Andreopoulos B."/>
            <person name="Lipzen A."/>
            <person name="Chen C."/>
            <person name="Yan M."/>
            <person name="Daum C."/>
            <person name="Ng V."/>
            <person name="Clum A."/>
            <person name="Steindorff A."/>
            <person name="Ohm R.A."/>
            <person name="Martin F."/>
            <person name="Silar P."/>
            <person name="Natvig D.O."/>
            <person name="Lalanne C."/>
            <person name="Gautier V."/>
            <person name="Ament-Velasquez S.L."/>
            <person name="Kruys A."/>
            <person name="Hutchinson M.I."/>
            <person name="Powell A.J."/>
            <person name="Barry K."/>
            <person name="Miller A.N."/>
            <person name="Grigoriev I.V."/>
            <person name="Debuchy R."/>
            <person name="Gladieux P."/>
            <person name="Hiltunen Thoren M."/>
            <person name="Johannesson H."/>
        </authorList>
    </citation>
    <scope>NUCLEOTIDE SEQUENCE [LARGE SCALE GENOMIC DNA]</scope>
    <source>
        <strain evidence="2">CBS 284.82</strain>
    </source>
</reference>
<gene>
    <name evidence="1" type="ORF">C8A01DRAFT_21200</name>
</gene>
<dbReference type="AlphaFoldDB" id="A0AAN6SLE3"/>
<dbReference type="Proteomes" id="UP001303115">
    <property type="component" value="Unassembled WGS sequence"/>
</dbReference>
<accession>A0AAN6SLE3</accession>
<comment type="caution">
    <text evidence="1">The sequence shown here is derived from an EMBL/GenBank/DDBJ whole genome shotgun (WGS) entry which is preliminary data.</text>
</comment>
<evidence type="ECO:0000313" key="2">
    <source>
        <dbReference type="Proteomes" id="UP001303115"/>
    </source>
</evidence>
<protein>
    <submittedName>
        <fullName evidence="1">Uncharacterized protein</fullName>
    </submittedName>
</protein>
<evidence type="ECO:0000313" key="1">
    <source>
        <dbReference type="EMBL" id="KAK4031617.1"/>
    </source>
</evidence>
<keyword evidence="2" id="KW-1185">Reference proteome</keyword>